<dbReference type="EMBL" id="QXFV01006433">
    <property type="protein sequence ID" value="KAE8961464.1"/>
    <property type="molecule type" value="Genomic_DNA"/>
</dbReference>
<sequence>MQSSSSIFVALLARVRCAHQPSQLPAARKKLGSGTVLGRCPLLCTNPSANRNTE</sequence>
<dbReference type="AlphaFoldDB" id="A0A6A3HPI5"/>
<evidence type="ECO:0000313" key="3">
    <source>
        <dbReference type="EMBL" id="KAE9286803.1"/>
    </source>
</evidence>
<dbReference type="Proteomes" id="UP000435112">
    <property type="component" value="Unassembled WGS sequence"/>
</dbReference>
<dbReference type="Proteomes" id="UP000434957">
    <property type="component" value="Unassembled WGS sequence"/>
</dbReference>
<reference evidence="4 6" key="1">
    <citation type="submission" date="2018-09" db="EMBL/GenBank/DDBJ databases">
        <title>Genomic investigation of the strawberry pathogen Phytophthora fragariae indicates pathogenicity is determined by transcriptional variation in three key races.</title>
        <authorList>
            <person name="Adams T.M."/>
            <person name="Armitage A.D."/>
            <person name="Sobczyk M.K."/>
            <person name="Bates H.J."/>
            <person name="Dunwell J.M."/>
            <person name="Nellist C.F."/>
            <person name="Harrison R.J."/>
        </authorList>
    </citation>
    <scope>NUCLEOTIDE SEQUENCE [LARGE SCALE GENOMIC DNA]</scope>
    <source>
        <strain evidence="1 4">SCRP249</strain>
        <strain evidence="2 6">SCRP324</strain>
        <strain evidence="3 5">SCRP333</strain>
    </source>
</reference>
<keyword evidence="5" id="KW-1185">Reference proteome</keyword>
<proteinExistence type="predicted"/>
<organism evidence="2 6">
    <name type="scientific">Phytophthora rubi</name>
    <dbReference type="NCBI Taxonomy" id="129364"/>
    <lineage>
        <taxon>Eukaryota</taxon>
        <taxon>Sar</taxon>
        <taxon>Stramenopiles</taxon>
        <taxon>Oomycota</taxon>
        <taxon>Peronosporomycetes</taxon>
        <taxon>Peronosporales</taxon>
        <taxon>Peronosporaceae</taxon>
        <taxon>Phytophthora</taxon>
    </lineage>
</organism>
<dbReference type="EMBL" id="QXFU01004071">
    <property type="protein sequence ID" value="KAE8970892.1"/>
    <property type="molecule type" value="Genomic_DNA"/>
</dbReference>
<protein>
    <submittedName>
        <fullName evidence="2">Uncharacterized protein</fullName>
    </submittedName>
</protein>
<evidence type="ECO:0000313" key="4">
    <source>
        <dbReference type="Proteomes" id="UP000429607"/>
    </source>
</evidence>
<name>A0A6A3HPI5_9STRA</name>
<comment type="caution">
    <text evidence="2">The sequence shown here is derived from an EMBL/GenBank/DDBJ whole genome shotgun (WGS) entry which is preliminary data.</text>
</comment>
<dbReference type="Proteomes" id="UP000429607">
    <property type="component" value="Unassembled WGS sequence"/>
</dbReference>
<evidence type="ECO:0000313" key="1">
    <source>
        <dbReference type="EMBL" id="KAE8961464.1"/>
    </source>
</evidence>
<accession>A0A6A3HPI5</accession>
<dbReference type="EMBL" id="QXFT01003341">
    <property type="protein sequence ID" value="KAE9286803.1"/>
    <property type="molecule type" value="Genomic_DNA"/>
</dbReference>
<evidence type="ECO:0000313" key="2">
    <source>
        <dbReference type="EMBL" id="KAE8970892.1"/>
    </source>
</evidence>
<gene>
    <name evidence="1" type="ORF">PR001_g30031</name>
    <name evidence="2" type="ORF">PR002_g26981</name>
    <name evidence="3" type="ORF">PR003_g26221</name>
</gene>
<evidence type="ECO:0000313" key="6">
    <source>
        <dbReference type="Proteomes" id="UP000435112"/>
    </source>
</evidence>
<evidence type="ECO:0000313" key="5">
    <source>
        <dbReference type="Proteomes" id="UP000434957"/>
    </source>
</evidence>
<dbReference type="OrthoDB" id="130940at2759"/>